<comment type="caution">
    <text evidence="4">The sequence shown here is derived from an EMBL/GenBank/DDBJ whole genome shotgun (WGS) entry which is preliminary data.</text>
</comment>
<dbReference type="EC" id="3.6.1.57" evidence="4"/>
<feature type="active site" description="Proton acceptor" evidence="1">
    <location>
        <position position="17"/>
    </location>
</feature>
<sequence>MRIVFRTDASTEIGNGHLARCLTLAHQLQSKGCEILFICRELPGHRAALIKKQGFQLELLKTDKSDESKQTQVTTECLPAHSPWLGCLWQQDAQQTLTRLSNQPCDWLVVDHYALDKQWQAHVKTGYHKLLVIDDLADREHLADILVDASPGRQAAHYKALVPEHCTLLCGPNFSLLRGEFSGFKRPAYQSNNPIKLLIAMGGVDKDNVSAWLLKEINQMQPPPNIASIEVLLSESAIHLARVKSQTELMTIKTELVVEPSSIAERLAHADLCIGAPGGSALERCAMALPSLLITTAENQRHNAMELTKAKAALSLGCFKTLNPQQFKEQLLTISTAPDTLNQLAGCAVQLCDGHGVKRVLQALFQAECQVRAATAMDKDLLYRWQTAPGVRDYSRTPEPPSYQTHCQWFEKVLADNERSLLILELSDDAVGMLRFDRQQEGWEISILIAPEHQGKGLARTALDWAKQSQFTPIFAEVHPDNLVSQQLFSRAGFKRLSENQFKYTQPQQDPR</sequence>
<dbReference type="RefSeq" id="WP_114339769.1">
    <property type="nucleotide sequence ID" value="NZ_QPID01000013.1"/>
</dbReference>
<proteinExistence type="predicted"/>
<dbReference type="CDD" id="cd04301">
    <property type="entry name" value="NAT_SF"/>
    <property type="match status" value="1"/>
</dbReference>
<dbReference type="PANTHER" id="PTHR43328">
    <property type="entry name" value="ACETYLTRANSFERASE-RELATED"/>
    <property type="match status" value="1"/>
</dbReference>
<dbReference type="Proteomes" id="UP000252558">
    <property type="component" value="Unassembled WGS sequence"/>
</dbReference>
<evidence type="ECO:0000256" key="2">
    <source>
        <dbReference type="PIRSR" id="PIRSR620023-2"/>
    </source>
</evidence>
<feature type="binding site" evidence="2">
    <location>
        <position position="283"/>
    </location>
    <ligand>
        <name>substrate</name>
    </ligand>
</feature>
<dbReference type="GO" id="GO:0016747">
    <property type="term" value="F:acyltransferase activity, transferring groups other than amino-acyl groups"/>
    <property type="evidence" value="ECO:0007669"/>
    <property type="project" value="InterPro"/>
</dbReference>
<organism evidence="4 5">
    <name type="scientific">Corallincola holothuriorum</name>
    <dbReference type="NCBI Taxonomy" id="2282215"/>
    <lineage>
        <taxon>Bacteria</taxon>
        <taxon>Pseudomonadati</taxon>
        <taxon>Pseudomonadota</taxon>
        <taxon>Gammaproteobacteria</taxon>
        <taxon>Alteromonadales</taxon>
        <taxon>Psychromonadaceae</taxon>
        <taxon>Corallincola</taxon>
    </lineage>
</organism>
<dbReference type="Gene3D" id="3.40.50.11190">
    <property type="match status" value="1"/>
</dbReference>
<dbReference type="OrthoDB" id="9788924at2"/>
<dbReference type="SUPFAM" id="SSF55729">
    <property type="entry name" value="Acyl-CoA N-acyltransferases (Nat)"/>
    <property type="match status" value="1"/>
</dbReference>
<keyword evidence="4" id="KW-0378">Hydrolase</keyword>
<dbReference type="AlphaFoldDB" id="A0A368N5P3"/>
<evidence type="ECO:0000259" key="3">
    <source>
        <dbReference type="PROSITE" id="PS51186"/>
    </source>
</evidence>
<gene>
    <name evidence="4" type="primary">pseG</name>
    <name evidence="4" type="ORF">DU002_17630</name>
</gene>
<dbReference type="NCBIfam" id="TIGR03590">
    <property type="entry name" value="PseG"/>
    <property type="match status" value="1"/>
</dbReference>
<reference evidence="4 5" key="1">
    <citation type="submission" date="2018-07" db="EMBL/GenBank/DDBJ databases">
        <title>Corallincola holothuriorum sp. nov., a new facultative anaerobe isolated from sea cucumber Apostichopus japonicus.</title>
        <authorList>
            <person name="Xia H."/>
        </authorList>
    </citation>
    <scope>NUCLEOTIDE SEQUENCE [LARGE SCALE GENOMIC DNA]</scope>
    <source>
        <strain evidence="4 5">C4</strain>
    </source>
</reference>
<feature type="binding site" evidence="2">
    <location>
        <position position="178"/>
    </location>
    <ligand>
        <name>substrate</name>
    </ligand>
</feature>
<dbReference type="Gene3D" id="3.40.630.30">
    <property type="match status" value="1"/>
</dbReference>
<dbReference type="EMBL" id="QPID01000013">
    <property type="protein sequence ID" value="RCU44579.1"/>
    <property type="molecule type" value="Genomic_DNA"/>
</dbReference>
<name>A0A368N5P3_9GAMM</name>
<feature type="domain" description="N-acetyltransferase" evidence="3">
    <location>
        <begin position="369"/>
        <end position="509"/>
    </location>
</feature>
<dbReference type="PANTHER" id="PTHR43328:SF1">
    <property type="entry name" value="N-ACETYLTRANSFERASE DOMAIN-CONTAINING PROTEIN"/>
    <property type="match status" value="1"/>
</dbReference>
<evidence type="ECO:0000256" key="1">
    <source>
        <dbReference type="PIRSR" id="PIRSR620023-1"/>
    </source>
</evidence>
<dbReference type="PROSITE" id="PS51186">
    <property type="entry name" value="GNAT"/>
    <property type="match status" value="1"/>
</dbReference>
<dbReference type="InterPro" id="IPR016181">
    <property type="entry name" value="Acyl_CoA_acyltransferase"/>
</dbReference>
<protein>
    <submittedName>
        <fullName evidence="4">UDP-2,4-diacetamido-2,4, 6-trideoxy-beta-L-altropyranose hydrolase</fullName>
        <ecNumber evidence="4">3.6.1.57</ecNumber>
    </submittedName>
</protein>
<evidence type="ECO:0000313" key="4">
    <source>
        <dbReference type="EMBL" id="RCU44579.1"/>
    </source>
</evidence>
<accession>A0A368N5P3</accession>
<dbReference type="InterPro" id="IPR000182">
    <property type="entry name" value="GNAT_dom"/>
</dbReference>
<dbReference type="GO" id="GO:0016787">
    <property type="term" value="F:hydrolase activity"/>
    <property type="evidence" value="ECO:0007669"/>
    <property type="project" value="UniProtKB-KW"/>
</dbReference>
<dbReference type="Pfam" id="PF13302">
    <property type="entry name" value="Acetyltransf_3"/>
    <property type="match status" value="1"/>
</dbReference>
<dbReference type="SUPFAM" id="SSF53756">
    <property type="entry name" value="UDP-Glycosyltransferase/glycogen phosphorylase"/>
    <property type="match status" value="1"/>
</dbReference>
<evidence type="ECO:0000313" key="5">
    <source>
        <dbReference type="Proteomes" id="UP000252558"/>
    </source>
</evidence>
<dbReference type="InterPro" id="IPR020023">
    <property type="entry name" value="PseG"/>
</dbReference>
<keyword evidence="5" id="KW-1185">Reference proteome</keyword>
<dbReference type="Gene3D" id="3.40.50.2000">
    <property type="entry name" value="Glycogen Phosphorylase B"/>
    <property type="match status" value="1"/>
</dbReference>